<evidence type="ECO:0000256" key="3">
    <source>
        <dbReference type="ARBA" id="ARBA00022989"/>
    </source>
</evidence>
<comment type="similarity">
    <text evidence="8">Belongs to the G-protein coupled receptor 1 family.</text>
</comment>
<evidence type="ECO:0000256" key="1">
    <source>
        <dbReference type="ARBA" id="ARBA00004141"/>
    </source>
</evidence>
<evidence type="ECO:0000256" key="6">
    <source>
        <dbReference type="ARBA" id="ARBA00023170"/>
    </source>
</evidence>
<dbReference type="CDD" id="cd00637">
    <property type="entry name" value="7tm_classA_rhodopsin-like"/>
    <property type="match status" value="1"/>
</dbReference>
<feature type="transmembrane region" description="Helical" evidence="9">
    <location>
        <begin position="177"/>
        <end position="201"/>
    </location>
</feature>
<dbReference type="Pfam" id="PF00001">
    <property type="entry name" value="7tm_1"/>
    <property type="match status" value="1"/>
</dbReference>
<feature type="transmembrane region" description="Helical" evidence="9">
    <location>
        <begin position="26"/>
        <end position="47"/>
    </location>
</feature>
<keyword evidence="7 8" id="KW-0807">Transducer</keyword>
<dbReference type="GeneID" id="101234467"/>
<feature type="transmembrane region" description="Helical" evidence="9">
    <location>
        <begin position="59"/>
        <end position="79"/>
    </location>
</feature>
<dbReference type="Gene3D" id="1.20.1070.10">
    <property type="entry name" value="Rhodopsin 7-helix transmembrane proteins"/>
    <property type="match status" value="1"/>
</dbReference>
<protein>
    <submittedName>
        <fullName evidence="12">Gastrin/cholecystokinin type B receptor</fullName>
    </submittedName>
</protein>
<keyword evidence="4 8" id="KW-0297">G-protein coupled receptor</keyword>
<feature type="transmembrane region" description="Helical" evidence="9">
    <location>
        <begin position="99"/>
        <end position="116"/>
    </location>
</feature>
<keyword evidence="11" id="KW-1185">Reference proteome</keyword>
<name>A0ABM4BLH3_HYDVU</name>
<organism evidence="11 12">
    <name type="scientific">Hydra vulgaris</name>
    <name type="common">Hydra</name>
    <name type="synonym">Hydra attenuata</name>
    <dbReference type="NCBI Taxonomy" id="6087"/>
    <lineage>
        <taxon>Eukaryota</taxon>
        <taxon>Metazoa</taxon>
        <taxon>Cnidaria</taxon>
        <taxon>Hydrozoa</taxon>
        <taxon>Hydroidolina</taxon>
        <taxon>Anthoathecata</taxon>
        <taxon>Aplanulata</taxon>
        <taxon>Hydridae</taxon>
        <taxon>Hydra</taxon>
    </lineage>
</organism>
<evidence type="ECO:0000313" key="11">
    <source>
        <dbReference type="Proteomes" id="UP001652625"/>
    </source>
</evidence>
<keyword evidence="3 9" id="KW-1133">Transmembrane helix</keyword>
<dbReference type="RefSeq" id="XP_065649904.1">
    <property type="nucleotide sequence ID" value="XM_065793832.1"/>
</dbReference>
<evidence type="ECO:0000256" key="8">
    <source>
        <dbReference type="RuleBase" id="RU000688"/>
    </source>
</evidence>
<accession>A0ABM4BLH3</accession>
<evidence type="ECO:0000256" key="9">
    <source>
        <dbReference type="SAM" id="Phobius"/>
    </source>
</evidence>
<evidence type="ECO:0000313" key="12">
    <source>
        <dbReference type="RefSeq" id="XP_065649904.1"/>
    </source>
</evidence>
<sequence length="432" mass="50387">MLSLYMSSSTNYTNVTSDIPVDIQCIVGSLILAFACSGNCFLILSCMKKKKKSMSCKSIMNLALCDLMLVVSSIPTQIVEMQYGYFPFGAFGCHVLHPFSTMAVISAALTLVYLAFERYVAICHPFLYYKIANKSQLLILTHLTALSCVIPYGVTLSVRLDNGKPQCIESWNKRSSFIYSITLFAVQYGLPLPIICFLYFFTWRKLKETNDEYVRRTQRLYNSVRFSLSNNRLSNNRCSLSNNRYSLSKDRDIKLKISYRELQTRNSLSKDKCFLVKENQQEQMNNKNAIKNRSIKKWKVSNDRCRDVCRSRRMQTLLMFRLFVTIVIVFGLFMLPNQITWLYMAFLEKTFTNRWTTIAYWLTYTNSVLNPIIYGTNQNFYKFVNFIKTIKHLGNKTKEQIPYEIKPTSMVNNNFVFRRHISYRQTVFPPTS</sequence>
<evidence type="ECO:0000259" key="10">
    <source>
        <dbReference type="PROSITE" id="PS50262"/>
    </source>
</evidence>
<comment type="subcellular location">
    <subcellularLocation>
        <location evidence="1">Membrane</location>
        <topology evidence="1">Multi-pass membrane protein</topology>
    </subcellularLocation>
</comment>
<keyword evidence="6 8" id="KW-0675">Receptor</keyword>
<reference evidence="12" key="1">
    <citation type="submission" date="2025-08" db="UniProtKB">
        <authorList>
            <consortium name="RefSeq"/>
        </authorList>
    </citation>
    <scope>IDENTIFICATION</scope>
</reference>
<dbReference type="InterPro" id="IPR017452">
    <property type="entry name" value="GPCR_Rhodpsn_7TM"/>
</dbReference>
<evidence type="ECO:0000256" key="2">
    <source>
        <dbReference type="ARBA" id="ARBA00022692"/>
    </source>
</evidence>
<dbReference type="PANTHER" id="PTHR24238:SF47">
    <property type="entry name" value="ECDYSTEROIDS_DOPAMINE RECEPTOR-RELATED"/>
    <property type="match status" value="1"/>
</dbReference>
<dbReference type="PROSITE" id="PS50262">
    <property type="entry name" value="G_PROTEIN_RECEP_F1_2"/>
    <property type="match status" value="1"/>
</dbReference>
<dbReference type="PRINTS" id="PR00237">
    <property type="entry name" value="GPCRRHODOPSN"/>
</dbReference>
<keyword evidence="2 8" id="KW-0812">Transmembrane</keyword>
<evidence type="ECO:0000256" key="5">
    <source>
        <dbReference type="ARBA" id="ARBA00023136"/>
    </source>
</evidence>
<dbReference type="SUPFAM" id="SSF81321">
    <property type="entry name" value="Family A G protein-coupled receptor-like"/>
    <property type="match status" value="1"/>
</dbReference>
<evidence type="ECO:0000256" key="4">
    <source>
        <dbReference type="ARBA" id="ARBA00023040"/>
    </source>
</evidence>
<feature type="transmembrane region" description="Helical" evidence="9">
    <location>
        <begin position="137"/>
        <end position="157"/>
    </location>
</feature>
<feature type="domain" description="G-protein coupled receptors family 1 profile" evidence="10">
    <location>
        <begin position="38"/>
        <end position="374"/>
    </location>
</feature>
<dbReference type="PROSITE" id="PS00237">
    <property type="entry name" value="G_PROTEIN_RECEP_F1_1"/>
    <property type="match status" value="1"/>
</dbReference>
<dbReference type="InterPro" id="IPR000276">
    <property type="entry name" value="GPCR_Rhodpsn"/>
</dbReference>
<gene>
    <name evidence="12" type="primary">LOC101234467</name>
</gene>
<dbReference type="Proteomes" id="UP001652625">
    <property type="component" value="Chromosome 03"/>
</dbReference>
<dbReference type="PANTHER" id="PTHR24238">
    <property type="entry name" value="G-PROTEIN COUPLED RECEPTOR"/>
    <property type="match status" value="1"/>
</dbReference>
<evidence type="ECO:0000256" key="7">
    <source>
        <dbReference type="ARBA" id="ARBA00023224"/>
    </source>
</evidence>
<keyword evidence="5 9" id="KW-0472">Membrane</keyword>
<feature type="transmembrane region" description="Helical" evidence="9">
    <location>
        <begin position="320"/>
        <end position="344"/>
    </location>
</feature>
<proteinExistence type="inferred from homology"/>